<evidence type="ECO:0000313" key="2">
    <source>
        <dbReference type="Proteomes" id="UP001236507"/>
    </source>
</evidence>
<comment type="caution">
    <text evidence="1">The sequence shown here is derived from an EMBL/GenBank/DDBJ whole genome shotgun (WGS) entry which is preliminary data.</text>
</comment>
<reference evidence="1 2" key="1">
    <citation type="submission" date="2023-05" db="EMBL/GenBank/DDBJ databases">
        <title>Novel species of genus Flectobacillus isolated from stream in China.</title>
        <authorList>
            <person name="Lu H."/>
        </authorList>
    </citation>
    <scope>NUCLEOTIDE SEQUENCE [LARGE SCALE GENOMIC DNA]</scope>
    <source>
        <strain evidence="1 2">KCTC 42575</strain>
    </source>
</reference>
<evidence type="ECO:0000313" key="1">
    <source>
        <dbReference type="EMBL" id="MDI9859855.1"/>
    </source>
</evidence>
<proteinExistence type="predicted"/>
<dbReference type="RefSeq" id="WP_283344718.1">
    <property type="nucleotide sequence ID" value="NZ_JASHIF010000009.1"/>
</dbReference>
<gene>
    <name evidence="1" type="ORF">QM524_11600</name>
</gene>
<dbReference type="EMBL" id="JASHIF010000009">
    <property type="protein sequence ID" value="MDI9859855.1"/>
    <property type="molecule type" value="Genomic_DNA"/>
</dbReference>
<keyword evidence="2" id="KW-1185">Reference proteome</keyword>
<dbReference type="Proteomes" id="UP001236507">
    <property type="component" value="Unassembled WGS sequence"/>
</dbReference>
<protein>
    <submittedName>
        <fullName evidence="1">Uncharacterized protein</fullName>
    </submittedName>
</protein>
<name>A0ABT6Y8H9_9BACT</name>
<sequence>MMKTEIENFIKEKLKILPQKRGHIVDEIEFNVESIFNYISKIDVYRLTQEEIDEQYEDYENYYENLVVNEVVFYDGEVPFKIELLEQWIYEIESAWRNREYRTNDVQQYITYLYAQELASLIK</sequence>
<accession>A0ABT6Y8H9</accession>
<organism evidence="1 2">
    <name type="scientific">Flectobacillus roseus</name>
    <dbReference type="NCBI Taxonomy" id="502259"/>
    <lineage>
        <taxon>Bacteria</taxon>
        <taxon>Pseudomonadati</taxon>
        <taxon>Bacteroidota</taxon>
        <taxon>Cytophagia</taxon>
        <taxon>Cytophagales</taxon>
        <taxon>Flectobacillaceae</taxon>
        <taxon>Flectobacillus</taxon>
    </lineage>
</organism>